<accession>A0A1B2EDH5</accession>
<reference evidence="2" key="1">
    <citation type="submission" date="2016-07" db="EMBL/GenBank/DDBJ databases">
        <title>Microvirga ossetica sp. nov. a new species of rhizobia isolated from root nodules of the legume species Vicia alpestris Steven originated from North Ossetia region in the Caucasus.</title>
        <authorList>
            <person name="Safronova V.I."/>
            <person name="Kuznetsova I.G."/>
            <person name="Sazanova A.L."/>
            <person name="Belimov A."/>
            <person name="Andronov E."/>
            <person name="Osledkin Y.S."/>
            <person name="Onishchuk O.P."/>
            <person name="Kurchak O.N."/>
            <person name="Shaposhnikov A.I."/>
            <person name="Willems A."/>
            <person name="Tikhonovich I.A."/>
        </authorList>
    </citation>
    <scope>NUCLEOTIDE SEQUENCE [LARGE SCALE GENOMIC DNA]</scope>
    <source>
        <strain evidence="2">V5/3M</strain>
    </source>
</reference>
<dbReference type="Pfam" id="PF04073">
    <property type="entry name" value="tRNA_edit"/>
    <property type="match status" value="1"/>
</dbReference>
<dbReference type="SUPFAM" id="SSF55826">
    <property type="entry name" value="YbaK/ProRS associated domain"/>
    <property type="match status" value="1"/>
</dbReference>
<dbReference type="InterPro" id="IPR036754">
    <property type="entry name" value="YbaK/aa-tRNA-synt-asso_dom_sf"/>
</dbReference>
<dbReference type="Gene3D" id="3.90.960.10">
    <property type="entry name" value="YbaK/aminoacyl-tRNA synthetase-associated domain"/>
    <property type="match status" value="1"/>
</dbReference>
<dbReference type="AlphaFoldDB" id="A0A1B2EDH5"/>
<dbReference type="InterPro" id="IPR007214">
    <property type="entry name" value="YbaK/aa-tRNA-synth-assoc-dom"/>
</dbReference>
<evidence type="ECO:0000313" key="2">
    <source>
        <dbReference type="EMBL" id="ANY77932.1"/>
    </source>
</evidence>
<dbReference type="CDD" id="cd04332">
    <property type="entry name" value="YbaK_like"/>
    <property type="match status" value="1"/>
</dbReference>
<organism evidence="2">
    <name type="scientific">Microvirga ossetica</name>
    <dbReference type="NCBI Taxonomy" id="1882682"/>
    <lineage>
        <taxon>Bacteria</taxon>
        <taxon>Pseudomonadati</taxon>
        <taxon>Pseudomonadota</taxon>
        <taxon>Alphaproteobacteria</taxon>
        <taxon>Hyphomicrobiales</taxon>
        <taxon>Methylobacteriaceae</taxon>
        <taxon>Microvirga</taxon>
    </lineage>
</organism>
<name>A0A1B2EDH5_9HYPH</name>
<proteinExistence type="predicted"/>
<evidence type="ECO:0000259" key="1">
    <source>
        <dbReference type="Pfam" id="PF04073"/>
    </source>
</evidence>
<protein>
    <recommendedName>
        <fullName evidence="1">YbaK/aminoacyl-tRNA synthetase-associated domain-containing protein</fullName>
    </recommendedName>
</protein>
<dbReference type="KEGG" id="moc:BB934_06530"/>
<dbReference type="GO" id="GO:0002161">
    <property type="term" value="F:aminoacyl-tRNA deacylase activity"/>
    <property type="evidence" value="ECO:0007669"/>
    <property type="project" value="InterPro"/>
</dbReference>
<dbReference type="RefSeq" id="WP_099508923.1">
    <property type="nucleotide sequence ID" value="NZ_CP016616.1"/>
</dbReference>
<dbReference type="OrthoDB" id="9786549at2"/>
<feature type="domain" description="YbaK/aminoacyl-tRNA synthetase-associated" evidence="1">
    <location>
        <begin position="23"/>
        <end position="143"/>
    </location>
</feature>
<gene>
    <name evidence="2" type="ORF">BB934_06530</name>
</gene>
<sequence>MTIAPTLQRYMADKGIPYDLIPHERAMTSLGNAQAGHIPRDRLAKGVMLSDGQHYMLAVMPASHHLRLSDLKTELGQELRLASEDEIVGVFRDCDRGAIPPIGSCYGLEVIIENSMDGQQDVYFEGGDHATLVHIRGDDFARLNPKAQHGSFSERMT</sequence>
<dbReference type="EMBL" id="CP016616">
    <property type="protein sequence ID" value="ANY77932.1"/>
    <property type="molecule type" value="Genomic_DNA"/>
</dbReference>